<dbReference type="EMBL" id="BGPR01017665">
    <property type="protein sequence ID" value="GBN76856.1"/>
    <property type="molecule type" value="Genomic_DNA"/>
</dbReference>
<evidence type="ECO:0000313" key="2">
    <source>
        <dbReference type="Proteomes" id="UP000499080"/>
    </source>
</evidence>
<accession>A0A4Y2RNE0</accession>
<sequence>MCRRVTSDSLVQSEPSKVTMVLHSSTECLYACRIVGIPNSIKDPLCIRVQCNFNMLLWFERHDVGVALKVLTLVSPSSSDHDPTLRYPFSNNNRVALIQYIKLINLTKCKCGKVFLTYLLTVMTMSVFKINRR</sequence>
<proteinExistence type="predicted"/>
<name>A0A4Y2RNE0_ARAVE</name>
<evidence type="ECO:0000313" key="1">
    <source>
        <dbReference type="EMBL" id="GBN76856.1"/>
    </source>
</evidence>
<comment type="caution">
    <text evidence="1">The sequence shown here is derived from an EMBL/GenBank/DDBJ whole genome shotgun (WGS) entry which is preliminary data.</text>
</comment>
<organism evidence="1 2">
    <name type="scientific">Araneus ventricosus</name>
    <name type="common">Orbweaver spider</name>
    <name type="synonym">Epeira ventricosa</name>
    <dbReference type="NCBI Taxonomy" id="182803"/>
    <lineage>
        <taxon>Eukaryota</taxon>
        <taxon>Metazoa</taxon>
        <taxon>Ecdysozoa</taxon>
        <taxon>Arthropoda</taxon>
        <taxon>Chelicerata</taxon>
        <taxon>Arachnida</taxon>
        <taxon>Araneae</taxon>
        <taxon>Araneomorphae</taxon>
        <taxon>Entelegynae</taxon>
        <taxon>Araneoidea</taxon>
        <taxon>Araneidae</taxon>
        <taxon>Araneus</taxon>
    </lineage>
</organism>
<reference evidence="1 2" key="1">
    <citation type="journal article" date="2019" name="Sci. Rep.">
        <title>Orb-weaving spider Araneus ventricosus genome elucidates the spidroin gene catalogue.</title>
        <authorList>
            <person name="Kono N."/>
            <person name="Nakamura H."/>
            <person name="Ohtoshi R."/>
            <person name="Moran D.A.P."/>
            <person name="Shinohara A."/>
            <person name="Yoshida Y."/>
            <person name="Fujiwara M."/>
            <person name="Mori M."/>
            <person name="Tomita M."/>
            <person name="Arakawa K."/>
        </authorList>
    </citation>
    <scope>NUCLEOTIDE SEQUENCE [LARGE SCALE GENOMIC DNA]</scope>
</reference>
<protein>
    <submittedName>
        <fullName evidence="1">Uncharacterized protein</fullName>
    </submittedName>
</protein>
<gene>
    <name evidence="1" type="ORF">AVEN_114913_1</name>
</gene>
<dbReference type="AlphaFoldDB" id="A0A4Y2RNE0"/>
<dbReference type="Proteomes" id="UP000499080">
    <property type="component" value="Unassembled WGS sequence"/>
</dbReference>
<keyword evidence="2" id="KW-1185">Reference proteome</keyword>